<dbReference type="EMBL" id="QJTJ01000003">
    <property type="protein sequence ID" value="PYF07868.1"/>
    <property type="molecule type" value="Genomic_DNA"/>
</dbReference>
<dbReference type="Gene3D" id="3.40.630.30">
    <property type="match status" value="1"/>
</dbReference>
<proteinExistence type="predicted"/>
<organism evidence="2 3">
    <name type="scientific">Ureibacillus chungkukjangi</name>
    <dbReference type="NCBI Taxonomy" id="1202712"/>
    <lineage>
        <taxon>Bacteria</taxon>
        <taxon>Bacillati</taxon>
        <taxon>Bacillota</taxon>
        <taxon>Bacilli</taxon>
        <taxon>Bacillales</taxon>
        <taxon>Caryophanaceae</taxon>
        <taxon>Ureibacillus</taxon>
    </lineage>
</organism>
<protein>
    <submittedName>
        <fullName evidence="2">Acetyltransferase (GNAT) family protein</fullName>
    </submittedName>
</protein>
<comment type="caution">
    <text evidence="2">The sequence shown here is derived from an EMBL/GenBank/DDBJ whole genome shotgun (WGS) entry which is preliminary data.</text>
</comment>
<dbReference type="SUPFAM" id="SSF55729">
    <property type="entry name" value="Acyl-CoA N-acyltransferases (Nat)"/>
    <property type="match status" value="1"/>
</dbReference>
<name>A0A318TXY3_9BACL</name>
<evidence type="ECO:0000313" key="3">
    <source>
        <dbReference type="Proteomes" id="UP000247416"/>
    </source>
</evidence>
<dbReference type="Proteomes" id="UP000247416">
    <property type="component" value="Unassembled WGS sequence"/>
</dbReference>
<dbReference type="InterPro" id="IPR016181">
    <property type="entry name" value="Acyl_CoA_acyltransferase"/>
</dbReference>
<evidence type="ECO:0000313" key="2">
    <source>
        <dbReference type="EMBL" id="PYF07868.1"/>
    </source>
</evidence>
<sequence>MNLFNQLFNRNTITPLMRRNDIDFEVKYQTEILESRGFEIISTIEKEKYSLIQYRHFYKDTPKEEEKMIFLGIRIITNKGILRPDPVLKAFINEDFTNISLADIEIEEHLTSHGYGSILLNTLIKIARERNINSITGWISKVDSDHLERLVHFYKKHHFTVVLLENKSDNLRIGNLEWKNV</sequence>
<dbReference type="GO" id="GO:0016747">
    <property type="term" value="F:acyltransferase activity, transferring groups other than amino-acyl groups"/>
    <property type="evidence" value="ECO:0007669"/>
    <property type="project" value="InterPro"/>
</dbReference>
<dbReference type="InterPro" id="IPR000182">
    <property type="entry name" value="GNAT_dom"/>
</dbReference>
<keyword evidence="3" id="KW-1185">Reference proteome</keyword>
<dbReference type="AlphaFoldDB" id="A0A318TXY3"/>
<feature type="domain" description="N-acetyltransferase" evidence="1">
    <location>
        <begin position="39"/>
        <end position="181"/>
    </location>
</feature>
<reference evidence="2 3" key="1">
    <citation type="submission" date="2018-06" db="EMBL/GenBank/DDBJ databases">
        <title>Genomic Encyclopedia of Archaeal and Bacterial Type Strains, Phase II (KMG-II): from individual species to whole genera.</title>
        <authorList>
            <person name="Goeker M."/>
        </authorList>
    </citation>
    <scope>NUCLEOTIDE SEQUENCE [LARGE SCALE GENOMIC DNA]</scope>
    <source>
        <strain evidence="2 3">KACC 16626</strain>
    </source>
</reference>
<dbReference type="Pfam" id="PF00583">
    <property type="entry name" value="Acetyltransf_1"/>
    <property type="match status" value="1"/>
</dbReference>
<accession>A0A318TXY3</accession>
<keyword evidence="2" id="KW-0808">Transferase</keyword>
<evidence type="ECO:0000259" key="1">
    <source>
        <dbReference type="PROSITE" id="PS51186"/>
    </source>
</evidence>
<dbReference type="RefSeq" id="WP_235867560.1">
    <property type="nucleotide sequence ID" value="NZ_CP085009.1"/>
</dbReference>
<gene>
    <name evidence="2" type="ORF">BJ095_10335</name>
</gene>
<dbReference type="PROSITE" id="PS51186">
    <property type="entry name" value="GNAT"/>
    <property type="match status" value="1"/>
</dbReference>